<sequence length="154" mass="16869">MRRSNADPSGCFALKWESATKKKINNTSGSGLPKISRILLKNLSFPIPLDKKFEPTVTQNPRWSSGKVSALGRRVAGSKPDSTEDPSCIGPVALVLCTVLYWTCCTVTYDKRPPVGVARNFGDWVPTQASSSSTWLKITRFVPKSPSCCFKTGR</sequence>
<reference evidence="2 3" key="1">
    <citation type="journal article" date="2019" name="Sci. Rep.">
        <title>Orb-weaving spider Araneus ventricosus genome elucidates the spidroin gene catalogue.</title>
        <authorList>
            <person name="Kono N."/>
            <person name="Nakamura H."/>
            <person name="Ohtoshi R."/>
            <person name="Moran D.A.P."/>
            <person name="Shinohara A."/>
            <person name="Yoshida Y."/>
            <person name="Fujiwara M."/>
            <person name="Mori M."/>
            <person name="Tomita M."/>
            <person name="Arakawa K."/>
        </authorList>
    </citation>
    <scope>NUCLEOTIDE SEQUENCE [LARGE SCALE GENOMIC DNA]</scope>
</reference>
<keyword evidence="3" id="KW-1185">Reference proteome</keyword>
<evidence type="ECO:0000256" key="1">
    <source>
        <dbReference type="SAM" id="MobiDB-lite"/>
    </source>
</evidence>
<dbReference type="EMBL" id="BGPR01047778">
    <property type="protein sequence ID" value="GBO24811.1"/>
    <property type="molecule type" value="Genomic_DNA"/>
</dbReference>
<gene>
    <name evidence="2" type="ORF">AVEN_188776_1</name>
</gene>
<feature type="region of interest" description="Disordered" evidence="1">
    <location>
        <begin position="56"/>
        <end position="83"/>
    </location>
</feature>
<feature type="compositionally biased region" description="Polar residues" evidence="1">
    <location>
        <begin position="56"/>
        <end position="67"/>
    </location>
</feature>
<evidence type="ECO:0000313" key="2">
    <source>
        <dbReference type="EMBL" id="GBO24811.1"/>
    </source>
</evidence>
<proteinExistence type="predicted"/>
<evidence type="ECO:0000313" key="3">
    <source>
        <dbReference type="Proteomes" id="UP000499080"/>
    </source>
</evidence>
<comment type="caution">
    <text evidence="2">The sequence shown here is derived from an EMBL/GenBank/DDBJ whole genome shotgun (WGS) entry which is preliminary data.</text>
</comment>
<dbReference type="AlphaFoldDB" id="A0A4Y2VJH0"/>
<accession>A0A4Y2VJH0</accession>
<organism evidence="2 3">
    <name type="scientific">Araneus ventricosus</name>
    <name type="common">Orbweaver spider</name>
    <name type="synonym">Epeira ventricosa</name>
    <dbReference type="NCBI Taxonomy" id="182803"/>
    <lineage>
        <taxon>Eukaryota</taxon>
        <taxon>Metazoa</taxon>
        <taxon>Ecdysozoa</taxon>
        <taxon>Arthropoda</taxon>
        <taxon>Chelicerata</taxon>
        <taxon>Arachnida</taxon>
        <taxon>Araneae</taxon>
        <taxon>Araneomorphae</taxon>
        <taxon>Entelegynae</taxon>
        <taxon>Araneoidea</taxon>
        <taxon>Araneidae</taxon>
        <taxon>Araneus</taxon>
    </lineage>
</organism>
<name>A0A4Y2VJH0_ARAVE</name>
<protein>
    <submittedName>
        <fullName evidence="2">Uncharacterized protein</fullName>
    </submittedName>
</protein>
<dbReference type="Proteomes" id="UP000499080">
    <property type="component" value="Unassembled WGS sequence"/>
</dbReference>